<keyword evidence="4 7" id="KW-0812">Transmembrane</keyword>
<sequence length="488" mass="52996">MNDVAAAWMMTSMVTAPIWVALVQTASTLPVFVLGLPSGAIADNLDRKRYYLATQLWVACTSAVLSLVVFMGWMTPLALLLLTFANGVGLAMRWPIFSSVVPSLVSRGQVPAALALNAVSMNISRIAGPVVAGAVIALAGGAWVFLLNAVMSLVAVLVVIRWKNDYAPHPLGRERMLSAMRVGLQYVSQSSQLKGMLLRTSIYFFHSTALLALLPVHARDLPRGGAWAFTLLLASMGTGAVLMMLWLPRLRAHLERDRLLSFAGVCLLGAMLTVACSSLVWVSAAAMLVAGAAWISTTNTLSISMQHGLPDWVRARGMSVYQMAIMGASASGAAVWGQVATWGTVPMSMASAALSGFVALQVASRLMPDKGGLDDLTPRRLSWTPKTATLPTQGHVVIMIEYIIDPSREVEFQTIMRDESRRNRLRNGALSWELLHDLNAPGRFLEVIVDESWTEHLRRIDRTTMADDALRGRRTAFHLGPNPPRVSR</sequence>
<keyword evidence="6 7" id="KW-0472">Membrane</keyword>
<accession>A0ABU1V829</accession>
<evidence type="ECO:0000256" key="5">
    <source>
        <dbReference type="ARBA" id="ARBA00022989"/>
    </source>
</evidence>
<evidence type="ECO:0000256" key="1">
    <source>
        <dbReference type="ARBA" id="ARBA00004651"/>
    </source>
</evidence>
<evidence type="ECO:0000313" key="9">
    <source>
        <dbReference type="EMBL" id="MDR7093609.1"/>
    </source>
</evidence>
<keyword evidence="2" id="KW-0813">Transport</keyword>
<feature type="transmembrane region" description="Helical" evidence="7">
    <location>
        <begin position="226"/>
        <end position="247"/>
    </location>
</feature>
<organism evidence="9 10">
    <name type="scientific">Hydrogenophaga laconesensis</name>
    <dbReference type="NCBI Taxonomy" id="1805971"/>
    <lineage>
        <taxon>Bacteria</taxon>
        <taxon>Pseudomonadati</taxon>
        <taxon>Pseudomonadota</taxon>
        <taxon>Betaproteobacteria</taxon>
        <taxon>Burkholderiales</taxon>
        <taxon>Comamonadaceae</taxon>
        <taxon>Hydrogenophaga</taxon>
    </lineage>
</organism>
<dbReference type="EMBL" id="JAVDWE010000003">
    <property type="protein sequence ID" value="MDR7093609.1"/>
    <property type="molecule type" value="Genomic_DNA"/>
</dbReference>
<gene>
    <name evidence="9" type="ORF">J2X09_001341</name>
</gene>
<dbReference type="PROSITE" id="PS50850">
    <property type="entry name" value="MFS"/>
    <property type="match status" value="1"/>
</dbReference>
<protein>
    <submittedName>
        <fullName evidence="9">MFS family permease</fullName>
    </submittedName>
</protein>
<evidence type="ECO:0000256" key="2">
    <source>
        <dbReference type="ARBA" id="ARBA00022448"/>
    </source>
</evidence>
<keyword evidence="5 7" id="KW-1133">Transmembrane helix</keyword>
<evidence type="ECO:0000256" key="4">
    <source>
        <dbReference type="ARBA" id="ARBA00022692"/>
    </source>
</evidence>
<dbReference type="PANTHER" id="PTHR23513:SF11">
    <property type="entry name" value="STAPHYLOFERRIN A TRANSPORTER"/>
    <property type="match status" value="1"/>
</dbReference>
<evidence type="ECO:0000259" key="8">
    <source>
        <dbReference type="PROSITE" id="PS50850"/>
    </source>
</evidence>
<proteinExistence type="predicted"/>
<dbReference type="InterPro" id="IPR020846">
    <property type="entry name" value="MFS_dom"/>
</dbReference>
<feature type="domain" description="Major facilitator superfamily (MFS) profile" evidence="8">
    <location>
        <begin position="1"/>
        <end position="371"/>
    </location>
</feature>
<dbReference type="PANTHER" id="PTHR23513">
    <property type="entry name" value="INTEGRAL MEMBRANE EFFLUX PROTEIN-RELATED"/>
    <property type="match status" value="1"/>
</dbReference>
<dbReference type="Gene3D" id="1.20.1250.20">
    <property type="entry name" value="MFS general substrate transporter like domains"/>
    <property type="match status" value="1"/>
</dbReference>
<reference evidence="9 10" key="1">
    <citation type="submission" date="2023-07" db="EMBL/GenBank/DDBJ databases">
        <title>Sorghum-associated microbial communities from plants grown in Nebraska, USA.</title>
        <authorList>
            <person name="Schachtman D."/>
        </authorList>
    </citation>
    <scope>NUCLEOTIDE SEQUENCE [LARGE SCALE GENOMIC DNA]</scope>
    <source>
        <strain evidence="9 10">BE240</strain>
    </source>
</reference>
<dbReference type="Proteomes" id="UP001265550">
    <property type="component" value="Unassembled WGS sequence"/>
</dbReference>
<evidence type="ECO:0000256" key="6">
    <source>
        <dbReference type="ARBA" id="ARBA00023136"/>
    </source>
</evidence>
<dbReference type="InterPro" id="IPR036259">
    <property type="entry name" value="MFS_trans_sf"/>
</dbReference>
<feature type="transmembrane region" description="Helical" evidence="7">
    <location>
        <begin position="130"/>
        <end position="160"/>
    </location>
</feature>
<evidence type="ECO:0000313" key="10">
    <source>
        <dbReference type="Proteomes" id="UP001265550"/>
    </source>
</evidence>
<feature type="transmembrane region" description="Helical" evidence="7">
    <location>
        <begin position="196"/>
        <end position="214"/>
    </location>
</feature>
<keyword evidence="10" id="KW-1185">Reference proteome</keyword>
<dbReference type="SUPFAM" id="SSF103473">
    <property type="entry name" value="MFS general substrate transporter"/>
    <property type="match status" value="1"/>
</dbReference>
<name>A0ABU1V829_9BURK</name>
<evidence type="ECO:0000256" key="3">
    <source>
        <dbReference type="ARBA" id="ARBA00022475"/>
    </source>
</evidence>
<evidence type="ECO:0000256" key="7">
    <source>
        <dbReference type="SAM" id="Phobius"/>
    </source>
</evidence>
<keyword evidence="3" id="KW-1003">Cell membrane</keyword>
<feature type="transmembrane region" description="Helical" evidence="7">
    <location>
        <begin position="259"/>
        <end position="282"/>
    </location>
</feature>
<dbReference type="InterPro" id="IPR010290">
    <property type="entry name" value="TM_effector"/>
</dbReference>
<dbReference type="CDD" id="cd06173">
    <property type="entry name" value="MFS_MefA_like"/>
    <property type="match status" value="1"/>
</dbReference>
<dbReference type="Pfam" id="PF05977">
    <property type="entry name" value="MFS_3"/>
    <property type="match status" value="1"/>
</dbReference>
<comment type="caution">
    <text evidence="9">The sequence shown here is derived from an EMBL/GenBank/DDBJ whole genome shotgun (WGS) entry which is preliminary data.</text>
</comment>
<comment type="subcellular location">
    <subcellularLocation>
        <location evidence="1">Cell membrane</location>
        <topology evidence="1">Multi-pass membrane protein</topology>
    </subcellularLocation>
</comment>